<evidence type="ECO:0000313" key="14">
    <source>
        <dbReference type="Proteomes" id="UP000199695"/>
    </source>
</evidence>
<evidence type="ECO:0000256" key="2">
    <source>
        <dbReference type="ARBA" id="ARBA00002513"/>
    </source>
</evidence>
<evidence type="ECO:0000256" key="11">
    <source>
        <dbReference type="RuleBase" id="RU003693"/>
    </source>
</evidence>
<dbReference type="EMBL" id="FOCQ01000003">
    <property type="protein sequence ID" value="SEM92726.1"/>
    <property type="molecule type" value="Genomic_DNA"/>
</dbReference>
<dbReference type="GO" id="GO:0008710">
    <property type="term" value="F:8-amino-7-oxononanoate synthase activity"/>
    <property type="evidence" value="ECO:0007669"/>
    <property type="project" value="UniProtKB-UniRule"/>
</dbReference>
<dbReference type="OrthoDB" id="9807157at2"/>
<comment type="pathway">
    <text evidence="3 11">Cofactor biosynthesis; biotin biosynthesis.</text>
</comment>
<dbReference type="InterPro" id="IPR015421">
    <property type="entry name" value="PyrdxlP-dep_Trfase_major"/>
</dbReference>
<comment type="similarity">
    <text evidence="4 11">Belongs to the class-II pyridoxal-phosphate-dependent aminotransferase family. BioF subfamily.</text>
</comment>
<comment type="subunit">
    <text evidence="5 11">Homodimer.</text>
</comment>
<feature type="domain" description="Aminotransferase class I/classII large" evidence="12">
    <location>
        <begin position="42"/>
        <end position="384"/>
    </location>
</feature>
<keyword evidence="7" id="KW-0093">Biotin biosynthesis</keyword>
<dbReference type="GO" id="GO:0030170">
    <property type="term" value="F:pyridoxal phosphate binding"/>
    <property type="evidence" value="ECO:0007669"/>
    <property type="project" value="InterPro"/>
</dbReference>
<evidence type="ECO:0000256" key="5">
    <source>
        <dbReference type="ARBA" id="ARBA00011738"/>
    </source>
</evidence>
<dbReference type="PROSITE" id="PS00599">
    <property type="entry name" value="AA_TRANSFER_CLASS_2"/>
    <property type="match status" value="1"/>
</dbReference>
<evidence type="ECO:0000256" key="7">
    <source>
        <dbReference type="ARBA" id="ARBA00022756"/>
    </source>
</evidence>
<dbReference type="InterPro" id="IPR050087">
    <property type="entry name" value="AON_synthase_class-II"/>
</dbReference>
<reference evidence="13 14" key="1">
    <citation type="submission" date="2016-10" db="EMBL/GenBank/DDBJ databases">
        <authorList>
            <person name="de Groot N.N."/>
        </authorList>
    </citation>
    <scope>NUCLEOTIDE SEQUENCE [LARGE SCALE GENOMIC DNA]</scope>
    <source>
        <strain evidence="13 14">DSM 46701</strain>
    </source>
</reference>
<name>A0A1H8CCJ2_9BACL</name>
<dbReference type="EC" id="2.3.1.47" evidence="11"/>
<evidence type="ECO:0000256" key="6">
    <source>
        <dbReference type="ARBA" id="ARBA00022679"/>
    </source>
</evidence>
<keyword evidence="14" id="KW-1185">Reference proteome</keyword>
<evidence type="ECO:0000256" key="1">
    <source>
        <dbReference type="ARBA" id="ARBA00001933"/>
    </source>
</evidence>
<comment type="cofactor">
    <cofactor evidence="1 10 11">
        <name>pyridoxal 5'-phosphate</name>
        <dbReference type="ChEBI" id="CHEBI:597326"/>
    </cofactor>
</comment>
<evidence type="ECO:0000256" key="8">
    <source>
        <dbReference type="ARBA" id="ARBA00022898"/>
    </source>
</evidence>
<dbReference type="InterPro" id="IPR001917">
    <property type="entry name" value="Aminotrans_II_pyridoxalP_BS"/>
</dbReference>
<feature type="modified residue" description="N6-(pyridoxal phosphate)lysine" evidence="10">
    <location>
        <position position="242"/>
    </location>
</feature>
<dbReference type="GO" id="GO:0009102">
    <property type="term" value="P:biotin biosynthetic process"/>
    <property type="evidence" value="ECO:0007669"/>
    <property type="project" value="UniProtKB-UniRule"/>
</dbReference>
<evidence type="ECO:0000256" key="3">
    <source>
        <dbReference type="ARBA" id="ARBA00004746"/>
    </source>
</evidence>
<evidence type="ECO:0000259" key="12">
    <source>
        <dbReference type="Pfam" id="PF00155"/>
    </source>
</evidence>
<evidence type="ECO:0000256" key="4">
    <source>
        <dbReference type="ARBA" id="ARBA00010008"/>
    </source>
</evidence>
<dbReference type="PANTHER" id="PTHR13693:SF100">
    <property type="entry name" value="8-AMINO-7-OXONONANOATE SYNTHASE"/>
    <property type="match status" value="1"/>
</dbReference>
<dbReference type="InterPro" id="IPR004839">
    <property type="entry name" value="Aminotransferase_I/II_large"/>
</dbReference>
<dbReference type="InterPro" id="IPR015422">
    <property type="entry name" value="PyrdxlP-dep_Trfase_small"/>
</dbReference>
<dbReference type="Pfam" id="PF00155">
    <property type="entry name" value="Aminotran_1_2"/>
    <property type="match status" value="1"/>
</dbReference>
<dbReference type="RefSeq" id="WP_089965798.1">
    <property type="nucleotide sequence ID" value="NZ_FOCQ01000003.1"/>
</dbReference>
<sequence length="394" mass="43198">MSRSWDSFIQQELARLASLDLKRELIPVERAVQPVCIRQGEQMINFSSNNYLGLAGHPELVKAMQQAAGRGAGATASRLILGHDPEMERLEEEIARFKGTEAALVFGSGYMANVGVLSAFLSKSDAVFSDQLNHASIVDGIRLSGAKHYRFRHRDLDHLEKMLKDADAKGYKRKWIVTDTIFSMDGDTAPLAGLVQLKEKYEAALMVDDAHGSGVFGPNGEGYPHQLGLQDRIDLTMGTFSKAFGVYGAYVAGKKDWIRFLVHKCRSFIYTTGLPPAVTGGIRAALTLVKNGQELRRRLRDQSGWFRDQLLKRGFDLAGSTTHIVPVVIGGSGSALAFSRFLSERGILAVAIRPPTVPEGKARLRFSLMANHTEEDLAKAVEVISEAGRELGVI</sequence>
<dbReference type="CDD" id="cd06454">
    <property type="entry name" value="KBL_like"/>
    <property type="match status" value="1"/>
</dbReference>
<proteinExistence type="inferred from homology"/>
<dbReference type="NCBIfam" id="TIGR00858">
    <property type="entry name" value="bioF"/>
    <property type="match status" value="1"/>
</dbReference>
<keyword evidence="6 11" id="KW-0808">Transferase</keyword>
<comment type="function">
    <text evidence="2 11">Catalyzes the decarboxylative condensation of pimeloyl-[acyl-carrier protein] and L-alanine to produce 8-amino-7-oxononanoate (AON), [acyl-carrier protein], and carbon dioxide.</text>
</comment>
<evidence type="ECO:0000313" key="13">
    <source>
        <dbReference type="EMBL" id="SEM92726.1"/>
    </source>
</evidence>
<dbReference type="Proteomes" id="UP000199695">
    <property type="component" value="Unassembled WGS sequence"/>
</dbReference>
<gene>
    <name evidence="13" type="ORF">SAMN05444955_103208</name>
</gene>
<evidence type="ECO:0000256" key="9">
    <source>
        <dbReference type="ARBA" id="ARBA00047715"/>
    </source>
</evidence>
<dbReference type="InterPro" id="IPR015424">
    <property type="entry name" value="PyrdxlP-dep_Trfase"/>
</dbReference>
<accession>A0A1H8CCJ2</accession>
<dbReference type="Gene3D" id="3.40.640.10">
    <property type="entry name" value="Type I PLP-dependent aspartate aminotransferase-like (Major domain)"/>
    <property type="match status" value="1"/>
</dbReference>
<protein>
    <recommendedName>
        <fullName evidence="11">8-amino-7-ketopelargonate synthase</fullName>
        <ecNumber evidence="11">2.3.1.47</ecNumber>
    </recommendedName>
</protein>
<dbReference type="InterPro" id="IPR004723">
    <property type="entry name" value="AONS_Archaea/Proteobacteria"/>
</dbReference>
<dbReference type="PANTHER" id="PTHR13693">
    <property type="entry name" value="CLASS II AMINOTRANSFERASE/8-AMINO-7-OXONONANOATE SYNTHASE"/>
    <property type="match status" value="1"/>
</dbReference>
<dbReference type="UniPathway" id="UPA00078"/>
<dbReference type="Gene3D" id="3.90.1150.10">
    <property type="entry name" value="Aspartate Aminotransferase, domain 1"/>
    <property type="match status" value="1"/>
</dbReference>
<organism evidence="13 14">
    <name type="scientific">Lihuaxuella thermophila</name>
    <dbReference type="NCBI Taxonomy" id="1173111"/>
    <lineage>
        <taxon>Bacteria</taxon>
        <taxon>Bacillati</taxon>
        <taxon>Bacillota</taxon>
        <taxon>Bacilli</taxon>
        <taxon>Bacillales</taxon>
        <taxon>Thermoactinomycetaceae</taxon>
        <taxon>Lihuaxuella</taxon>
    </lineage>
</organism>
<evidence type="ECO:0000256" key="10">
    <source>
        <dbReference type="PIRSR" id="PIRSR604723-51"/>
    </source>
</evidence>
<dbReference type="SUPFAM" id="SSF53383">
    <property type="entry name" value="PLP-dependent transferases"/>
    <property type="match status" value="1"/>
</dbReference>
<comment type="catalytic activity">
    <reaction evidence="9 11">
        <text>6-carboxyhexanoyl-[ACP] + L-alanine + H(+) = (8S)-8-amino-7-oxononanoate + holo-[ACP] + CO2</text>
        <dbReference type="Rhea" id="RHEA:42288"/>
        <dbReference type="Rhea" id="RHEA-COMP:9685"/>
        <dbReference type="Rhea" id="RHEA-COMP:9955"/>
        <dbReference type="ChEBI" id="CHEBI:15378"/>
        <dbReference type="ChEBI" id="CHEBI:16526"/>
        <dbReference type="ChEBI" id="CHEBI:57972"/>
        <dbReference type="ChEBI" id="CHEBI:64479"/>
        <dbReference type="ChEBI" id="CHEBI:78846"/>
        <dbReference type="ChEBI" id="CHEBI:149468"/>
        <dbReference type="EC" id="2.3.1.47"/>
    </reaction>
</comment>
<keyword evidence="8 10" id="KW-0663">Pyridoxal phosphate</keyword>
<dbReference type="STRING" id="1173111.SAMN05444955_103208"/>
<dbReference type="AlphaFoldDB" id="A0A1H8CCJ2"/>